<organism evidence="2 3">
    <name type="scientific">Capnocytophaga canimorsus</name>
    <dbReference type="NCBI Taxonomy" id="28188"/>
    <lineage>
        <taxon>Bacteria</taxon>
        <taxon>Pseudomonadati</taxon>
        <taxon>Bacteroidota</taxon>
        <taxon>Flavobacteriia</taxon>
        <taxon>Flavobacteriales</taxon>
        <taxon>Flavobacteriaceae</taxon>
        <taxon>Capnocytophaga</taxon>
    </lineage>
</organism>
<proteinExistence type="predicted"/>
<dbReference type="Pfam" id="PF01345">
    <property type="entry name" value="DUF11"/>
    <property type="match status" value="1"/>
</dbReference>
<protein>
    <recommendedName>
        <fullName evidence="1">DUF11 domain-containing protein</fullName>
    </recommendedName>
</protein>
<evidence type="ECO:0000313" key="2">
    <source>
        <dbReference type="EMBL" id="CEN50643.1"/>
    </source>
</evidence>
<dbReference type="Proteomes" id="UP000039370">
    <property type="component" value="Unassembled WGS sequence"/>
</dbReference>
<name>A0A0B7IKY4_9FLAO</name>
<dbReference type="InterPro" id="IPR001434">
    <property type="entry name" value="OmcB-like_DUF11"/>
</dbReference>
<dbReference type="AlphaFoldDB" id="A0A0B7IKY4"/>
<gene>
    <name evidence="2" type="ORF">CCAN11_2180004</name>
</gene>
<dbReference type="NCBIfam" id="TIGR01451">
    <property type="entry name" value="B_ant_repeat"/>
    <property type="match status" value="1"/>
</dbReference>
<accession>A0A0B7IKY4</accession>
<evidence type="ECO:0000313" key="3">
    <source>
        <dbReference type="Proteomes" id="UP000039370"/>
    </source>
</evidence>
<dbReference type="EMBL" id="CDOK01000133">
    <property type="protein sequence ID" value="CEN50643.1"/>
    <property type="molecule type" value="Genomic_DNA"/>
</dbReference>
<dbReference type="InterPro" id="IPR047589">
    <property type="entry name" value="DUF11_rpt"/>
</dbReference>
<feature type="domain" description="DUF11" evidence="1">
    <location>
        <begin position="11"/>
        <end position="106"/>
    </location>
</feature>
<reference evidence="3" key="1">
    <citation type="submission" date="2015-01" db="EMBL/GenBank/DDBJ databases">
        <authorList>
            <person name="MANFREDI Pablo"/>
        </authorList>
    </citation>
    <scope>NUCLEOTIDE SEQUENCE [LARGE SCALE GENOMIC DNA]</scope>
    <source>
        <strain evidence="3">Cc11</strain>
    </source>
</reference>
<evidence type="ECO:0000259" key="1">
    <source>
        <dbReference type="Pfam" id="PF01345"/>
    </source>
</evidence>
<sequence length="335" mass="36096">MTSTYCLLLLQTTASPATVDIPAGDITERTITIKNNGNGKIQNFKVTVNLGADLEFVSDDTSEATAAGWTVNKNGNTYEFSGKKLEIGATVSFKHSVKLKGCTNYTSSYVATYGCGTDASCQYSTINQATASPKISLDRTKAPNIVITALKDDGTPVVRADKPGALCLDQEITHLWKVENKGTAAATDLEMAIYTPSDGNQSGATYLITGAGSFEWATDMNFTTPKVLTLSDFATWGNSIGTAFGTSDKYRHLKAKVNEPIAKGQTIYVRFKTKNNNYLPTTNCATKAGIFNFGQINTAYTYKNGNVCSANLELSKISKTCDAKLLNLFILMEVM</sequence>